<dbReference type="Pfam" id="PF20441">
    <property type="entry name" value="TerL_nuclease"/>
    <property type="match status" value="1"/>
</dbReference>
<dbReference type="InterPro" id="IPR005021">
    <property type="entry name" value="Terminase_largesu-like"/>
</dbReference>
<keyword evidence="1" id="KW-0068">Autocatalytic cleavage</keyword>
<dbReference type="InterPro" id="IPR036844">
    <property type="entry name" value="Hint_dom_sf"/>
</dbReference>
<dbReference type="Gene3D" id="3.10.28.10">
    <property type="entry name" value="Homing endonucleases"/>
    <property type="match status" value="1"/>
</dbReference>
<dbReference type="Proteomes" id="UP000199584">
    <property type="component" value="Unassembled WGS sequence"/>
</dbReference>
<organism evidence="4 5">
    <name type="scientific">Desulfoscipio geothermicus DSM 3669</name>
    <dbReference type="NCBI Taxonomy" id="1121426"/>
    <lineage>
        <taxon>Bacteria</taxon>
        <taxon>Bacillati</taxon>
        <taxon>Bacillota</taxon>
        <taxon>Clostridia</taxon>
        <taxon>Eubacteriales</taxon>
        <taxon>Desulfallaceae</taxon>
        <taxon>Desulfoscipio</taxon>
    </lineage>
</organism>
<accession>A0A1I6EC50</accession>
<dbReference type="InterPro" id="IPR046461">
    <property type="entry name" value="TerL_ATPase"/>
</dbReference>
<protein>
    <submittedName>
        <fullName evidence="4">Phage terminase-like protein, large subunit, contains N-terminal HTH domain</fullName>
    </submittedName>
</protein>
<evidence type="ECO:0000256" key="2">
    <source>
        <dbReference type="ARBA" id="ARBA00023000"/>
    </source>
</evidence>
<keyword evidence="2" id="KW-0651">Protein splicing</keyword>
<feature type="domain" description="DOD-type homing endonuclease" evidence="3">
    <location>
        <begin position="258"/>
        <end position="426"/>
    </location>
</feature>
<dbReference type="Gene3D" id="3.40.50.300">
    <property type="entry name" value="P-loop containing nucleotide triphosphate hydrolases"/>
    <property type="match status" value="1"/>
</dbReference>
<dbReference type="InterPro" id="IPR004042">
    <property type="entry name" value="Intein_endonuc_central"/>
</dbReference>
<dbReference type="SUPFAM" id="SSF55608">
    <property type="entry name" value="Homing endonucleases"/>
    <property type="match status" value="2"/>
</dbReference>
<evidence type="ECO:0000313" key="5">
    <source>
        <dbReference type="Proteomes" id="UP000199584"/>
    </source>
</evidence>
<reference evidence="5" key="1">
    <citation type="submission" date="2016-10" db="EMBL/GenBank/DDBJ databases">
        <authorList>
            <person name="Varghese N."/>
            <person name="Submissions S."/>
        </authorList>
    </citation>
    <scope>NUCLEOTIDE SEQUENCE [LARGE SCALE GENOMIC DNA]</scope>
    <source>
        <strain evidence="5">DSM 3669</strain>
    </source>
</reference>
<evidence type="ECO:0000256" key="1">
    <source>
        <dbReference type="ARBA" id="ARBA00022813"/>
    </source>
</evidence>
<dbReference type="InterPro" id="IPR027417">
    <property type="entry name" value="P-loop_NTPase"/>
</dbReference>
<dbReference type="Pfam" id="PF14528">
    <property type="entry name" value="LAGLIDADG_3"/>
    <property type="match status" value="1"/>
</dbReference>
<dbReference type="OrthoDB" id="9760250at2"/>
<evidence type="ECO:0000259" key="3">
    <source>
        <dbReference type="PROSITE" id="PS50819"/>
    </source>
</evidence>
<name>A0A1I6EC50_9FIRM</name>
<sequence length="960" mass="109457">MSQPNYILEYWNKIQSGEIVACKRLVQQYQKLVDELNNPRDPWVFDLEKANQPIEFIEKFCKHSKGKWIGKPVELGLFQKAKIQAVYGFVHKDTGVRRCREVFTCVARKNGKALSVDTPIITPDGWKVMGELNVGDYIYGADGKPARIKFTSEIFNDHTCYEVEFEDGEKIIADAEHVWTVITKNSRRMLKRKLKGTRKLQRTDYREGNGYFNITTEEMAKDFARVRKDGKGIEYKYRVPINKAIEFPRANLPIDPYVLGVWLGDGSSCSGRITINWQDSQILDEIKKAGYVLIKRETDKKAGTVTITNDKSKYCIRGHLKSENFNYKTNKCLACEKMTGYARRHGLEIPPYTNLSLQGNLRALNLLNNKHIPKMYLMSSVDQRMELLRGLMDTDGYVEKRGQCEFVQKSKVIIDGFSELLLSLGIKHSIREKTAKCNGKDAGTVYSVLFYCDKTNPCFKLQRKLDRLKDKLCSRMANKSIVNIKKVDTVPTKCIGVDNADNLYLAGKRMTVTHNSTEKAATGNYMLIGDGEGGAEVYSVATKKDQARIVFTEAVNMISQSPALSKHIKKRKTDLYFPVTFSKFEPLASDSNSLDGLNTHYCVMDELHAIKDRNLYDVMKQSMAAREQPLLDMITTAGFVRECIFDDIYDYACKVLDGVIEDERFLAFIYELDDRNEWTDFRAWEKANPGLGTIKSYEELAANVERAKHDKNFLPTVLTKDFNIRETTADKWLTFEEANNEEVFDIEELRDCYGIGGVDLGATTDLTFAGILIMKPGSEQKYFVGQGFMPADTIEQRSKEDKVPYDKWAERGLITPCPGNKVDYRYVTDWFLKMRDEYGIIAYWSGYDSWNSPAWVEDMENRIGYTNKENLIPVIMGARTLSAPMKELKADLAANGINYNNNPLVKWALTNVAVEVDKNENIRPVKGKNQRQRIDPAVALLIAYTVLTNNLEDYKGLIGG</sequence>
<dbReference type="InterPro" id="IPR003587">
    <property type="entry name" value="Hint_dom_N"/>
</dbReference>
<keyword evidence="5" id="KW-1185">Reference proteome</keyword>
<dbReference type="GO" id="GO:0004519">
    <property type="term" value="F:endonuclease activity"/>
    <property type="evidence" value="ECO:0007669"/>
    <property type="project" value="InterPro"/>
</dbReference>
<dbReference type="PROSITE" id="PS50819">
    <property type="entry name" value="INTEIN_ENDONUCLEASE"/>
    <property type="match status" value="1"/>
</dbReference>
<dbReference type="STRING" id="39060.SAMN05660706_13511"/>
<dbReference type="SMART" id="SM00306">
    <property type="entry name" value="HintN"/>
    <property type="match status" value="1"/>
</dbReference>
<dbReference type="InterPro" id="IPR027434">
    <property type="entry name" value="Homing_endonucl"/>
</dbReference>
<dbReference type="PANTHER" id="PTHR41287:SF1">
    <property type="entry name" value="PROTEIN YMFN"/>
    <property type="match status" value="1"/>
</dbReference>
<dbReference type="InterPro" id="IPR046462">
    <property type="entry name" value="TerL_nuclease"/>
</dbReference>
<dbReference type="InterPro" id="IPR004860">
    <property type="entry name" value="LAGLIDADG_dom"/>
</dbReference>
<proteinExistence type="predicted"/>
<evidence type="ECO:0000313" key="4">
    <source>
        <dbReference type="EMBL" id="SFR15285.1"/>
    </source>
</evidence>
<dbReference type="PROSITE" id="PS50817">
    <property type="entry name" value="INTEIN_N_TER"/>
    <property type="match status" value="1"/>
</dbReference>
<gene>
    <name evidence="4" type="ORF">SAMN05660706_13511</name>
</gene>
<dbReference type="PANTHER" id="PTHR41287">
    <property type="match status" value="1"/>
</dbReference>
<dbReference type="Pfam" id="PF03354">
    <property type="entry name" value="TerL_ATPase"/>
    <property type="match status" value="1"/>
</dbReference>
<dbReference type="AlphaFoldDB" id="A0A1I6EC50"/>
<dbReference type="GO" id="GO:0016539">
    <property type="term" value="P:intein-mediated protein splicing"/>
    <property type="evidence" value="ECO:0007669"/>
    <property type="project" value="InterPro"/>
</dbReference>
<dbReference type="EMBL" id="FOYM01000035">
    <property type="protein sequence ID" value="SFR15285.1"/>
    <property type="molecule type" value="Genomic_DNA"/>
</dbReference>
<dbReference type="RefSeq" id="WP_092486895.1">
    <property type="nucleotide sequence ID" value="NZ_FOYM01000035.1"/>
</dbReference>
<dbReference type="SUPFAM" id="SSF51294">
    <property type="entry name" value="Hedgehog/intein (Hint) domain"/>
    <property type="match status" value="1"/>
</dbReference>
<dbReference type="InterPro" id="IPR006141">
    <property type="entry name" value="Intein_N"/>
</dbReference>